<dbReference type="AlphaFoldDB" id="A0A8C5CIR3"/>
<evidence type="ECO:0000313" key="3">
    <source>
        <dbReference type="Proteomes" id="UP000694546"/>
    </source>
</evidence>
<reference evidence="2" key="2">
    <citation type="submission" date="2025-09" db="UniProtKB">
        <authorList>
            <consortium name="Ensembl"/>
        </authorList>
    </citation>
    <scope>IDENTIFICATION</scope>
</reference>
<dbReference type="GeneTree" id="ENSGT01120000271821"/>
<reference evidence="2" key="1">
    <citation type="submission" date="2025-08" db="UniProtKB">
        <authorList>
            <consortium name="Ensembl"/>
        </authorList>
    </citation>
    <scope>IDENTIFICATION</scope>
</reference>
<protein>
    <recommendedName>
        <fullName evidence="1">Reverse transcriptase domain-containing protein</fullName>
    </recommendedName>
</protein>
<accession>A0A8C5CIR3</accession>
<dbReference type="Pfam" id="PF00078">
    <property type="entry name" value="RVT_1"/>
    <property type="match status" value="1"/>
</dbReference>
<dbReference type="Ensembl" id="ENSGMOT00000024718.1">
    <property type="protein sequence ID" value="ENSGMOP00000062071.1"/>
    <property type="gene ID" value="ENSGMOG00000023532.1"/>
</dbReference>
<proteinExistence type="predicted"/>
<dbReference type="PROSITE" id="PS50878">
    <property type="entry name" value="RT_POL"/>
    <property type="match status" value="1"/>
</dbReference>
<organism evidence="2 3">
    <name type="scientific">Gadus morhua</name>
    <name type="common">Atlantic cod</name>
    <dbReference type="NCBI Taxonomy" id="8049"/>
    <lineage>
        <taxon>Eukaryota</taxon>
        <taxon>Metazoa</taxon>
        <taxon>Chordata</taxon>
        <taxon>Craniata</taxon>
        <taxon>Vertebrata</taxon>
        <taxon>Euteleostomi</taxon>
        <taxon>Actinopterygii</taxon>
        <taxon>Neopterygii</taxon>
        <taxon>Teleostei</taxon>
        <taxon>Neoteleostei</taxon>
        <taxon>Acanthomorphata</taxon>
        <taxon>Zeiogadaria</taxon>
        <taxon>Gadariae</taxon>
        <taxon>Gadiformes</taxon>
        <taxon>Gadoidei</taxon>
        <taxon>Gadidae</taxon>
        <taxon>Gadus</taxon>
    </lineage>
</organism>
<dbReference type="PANTHER" id="PTHR47027:SF20">
    <property type="entry name" value="REVERSE TRANSCRIPTASE-LIKE PROTEIN WITH RNA-DIRECTED DNA POLYMERASE DOMAIN"/>
    <property type="match status" value="1"/>
</dbReference>
<name>A0A8C5CIR3_GADMO</name>
<feature type="domain" description="Reverse transcriptase" evidence="1">
    <location>
        <begin position="1"/>
        <end position="269"/>
    </location>
</feature>
<sequence>MIHRIPKKDNIADDPSTWRDISLLPTIYKVFMKCILSRVLPWLVDNNILSPNQKAYINRQGMNEHVFCLKTGIDDFKHESCKFYSVFLDFRDAFGTLTHNVMIHALEEIQLPWVFIDIIKDVYSSSFIQVICGKQLTDPVPLQVGIKTGCPWSAINFVLAINQWIRWLCDCAPPNVISPNPIQGYADDVQLASREESVIKDMLSRTDTFLDWSGLEIKQSKCAVLYQRRSGGNRWYKSKTDRDPEFSINSEPIRVYDLHETYTYLGHKFNVAGEWKKQVEYMVTEFTTRLDLIDVSPLPLLMKLEAIRQVALSRIQHLFSNVHLACKTLRELNNQVVSVVRKWFGLNTHTTRDIIFQPKQEGGLGVPNVEWIYNATRLSHLTNMLNSDDRTVRELARSSLFLDMKRRKVPLAGEGEPSFLGFRRKPNNKMDSHSAGFGVSSDWPDLNDLCVRAGVSLDWVKSDSDTVMVSEDVITDCTISVRVTVNDTEHHVSPAHTRRYLLGLEQQRQQQHWTGLKLQGKLACIPTADHTVSHTIFKNYAVDEDILTFAVKARLQVLPTRLNLSLWYPNRFPPHCLHHDNSTIESLSHILNGCHVYKGMYISRHDRIVDLLVKNMLLYTPPSSVKVYTHSRVSFDMFTLCNNEVDYFSNVTANTPDVIVVDEVSREVTILEVSCTFDYSLEEAFLAKVTKYQLLRNEIAQLGYTCKLLVFIFGSLGHVHRLVIRGLQMAGIPKPKAKALAKFCSISVLIGSRHIWRRRCFLYP</sequence>
<dbReference type="CDD" id="cd01650">
    <property type="entry name" value="RT_nLTR_like"/>
    <property type="match status" value="1"/>
</dbReference>
<dbReference type="PANTHER" id="PTHR47027">
    <property type="entry name" value="REVERSE TRANSCRIPTASE DOMAIN-CONTAINING PROTEIN"/>
    <property type="match status" value="1"/>
</dbReference>
<evidence type="ECO:0000259" key="1">
    <source>
        <dbReference type="PROSITE" id="PS50878"/>
    </source>
</evidence>
<dbReference type="InterPro" id="IPR000477">
    <property type="entry name" value="RT_dom"/>
</dbReference>
<dbReference type="OMA" id="FSINSEP"/>
<keyword evidence="3" id="KW-1185">Reference proteome</keyword>
<dbReference type="Proteomes" id="UP000694546">
    <property type="component" value="Chromosome 4"/>
</dbReference>
<evidence type="ECO:0000313" key="2">
    <source>
        <dbReference type="Ensembl" id="ENSGMOP00000062071.1"/>
    </source>
</evidence>